<name>A0A4R5A5H9_9ACTN</name>
<dbReference type="GO" id="GO:0005975">
    <property type="term" value="P:carbohydrate metabolic process"/>
    <property type="evidence" value="ECO:0007669"/>
    <property type="project" value="InterPro"/>
</dbReference>
<dbReference type="OrthoDB" id="9801455at2"/>
<dbReference type="CDD" id="cd08999">
    <property type="entry name" value="GH43_ABN-like"/>
    <property type="match status" value="1"/>
</dbReference>
<sequence>MRLLAAAGAVLVLAACSGGTEPAEPDPVPTQEEQQVGFINPVVDRDFPDPAVIEADGAYFAHATNSRLGNVPVMTSADLVSWEPAGDAMPVLAPWVTGGRTWAPEIAVHGPDRYVLYYTALGTASGRQCVGRAVASSPSGPFVDDSAEPLICQADEGGSIDASPFTDADGTRYLLWKNDGNAIGVDTWIYAQPLSEDGLSLVGESVRLMKQDQPWEGTLVEAPFLWLRDGTYYLFYSANAYDSAAYAVGYALCDGPLGPCSKPSTEPILASTEDAAGPGHCVLIEKDGRTWMVHHAWPPESVGSALPGRTMWLTEVTWDDGVPVLDGPRAAVDVVP</sequence>
<dbReference type="Proteomes" id="UP000295217">
    <property type="component" value="Unassembled WGS sequence"/>
</dbReference>
<evidence type="ECO:0000256" key="5">
    <source>
        <dbReference type="PIRSR" id="PIRSR606710-2"/>
    </source>
</evidence>
<accession>A0A4R5A5H9</accession>
<dbReference type="PROSITE" id="PS51257">
    <property type="entry name" value="PROKAR_LIPOPROTEIN"/>
    <property type="match status" value="1"/>
</dbReference>
<comment type="caution">
    <text evidence="8">The sequence shown here is derived from an EMBL/GenBank/DDBJ whole genome shotgun (WGS) entry which is preliminary data.</text>
</comment>
<dbReference type="InterPro" id="IPR023296">
    <property type="entry name" value="Glyco_hydro_beta-prop_sf"/>
</dbReference>
<gene>
    <name evidence="8" type="ORF">E1262_19930</name>
</gene>
<dbReference type="EMBL" id="SMLB01000031">
    <property type="protein sequence ID" value="TDD67201.1"/>
    <property type="molecule type" value="Genomic_DNA"/>
</dbReference>
<dbReference type="RefSeq" id="WP_132104881.1">
    <property type="nucleotide sequence ID" value="NZ_SMLB01000031.1"/>
</dbReference>
<organism evidence="8 9">
    <name type="scientific">Jiangella aurantiaca</name>
    <dbReference type="NCBI Taxonomy" id="2530373"/>
    <lineage>
        <taxon>Bacteria</taxon>
        <taxon>Bacillati</taxon>
        <taxon>Actinomycetota</taxon>
        <taxon>Actinomycetes</taxon>
        <taxon>Jiangellales</taxon>
        <taxon>Jiangellaceae</taxon>
        <taxon>Jiangella</taxon>
    </lineage>
</organism>
<evidence type="ECO:0000313" key="8">
    <source>
        <dbReference type="EMBL" id="TDD67201.1"/>
    </source>
</evidence>
<keyword evidence="3 6" id="KW-0326">Glycosidase</keyword>
<proteinExistence type="inferred from homology"/>
<keyword evidence="7" id="KW-0732">Signal</keyword>
<dbReference type="Pfam" id="PF04616">
    <property type="entry name" value="Glyco_hydro_43"/>
    <property type="match status" value="1"/>
</dbReference>
<evidence type="ECO:0000256" key="3">
    <source>
        <dbReference type="ARBA" id="ARBA00023295"/>
    </source>
</evidence>
<keyword evidence="9" id="KW-1185">Reference proteome</keyword>
<evidence type="ECO:0000313" key="9">
    <source>
        <dbReference type="Proteomes" id="UP000295217"/>
    </source>
</evidence>
<feature type="signal peptide" evidence="7">
    <location>
        <begin position="1"/>
        <end position="22"/>
    </location>
</feature>
<evidence type="ECO:0000256" key="1">
    <source>
        <dbReference type="ARBA" id="ARBA00009865"/>
    </source>
</evidence>
<feature type="site" description="Important for catalytic activity, responsible for pKa modulation of the active site Glu and correct orientation of both the proton donor and substrate" evidence="5">
    <location>
        <position position="161"/>
    </location>
</feature>
<dbReference type="GO" id="GO:0004553">
    <property type="term" value="F:hydrolase activity, hydrolyzing O-glycosyl compounds"/>
    <property type="evidence" value="ECO:0007669"/>
    <property type="project" value="InterPro"/>
</dbReference>
<dbReference type="InterPro" id="IPR051795">
    <property type="entry name" value="Glycosyl_Hydrlase_43"/>
</dbReference>
<dbReference type="PANTHER" id="PTHR42812:SF5">
    <property type="entry name" value="ENDO-ARABINASE"/>
    <property type="match status" value="1"/>
</dbReference>
<evidence type="ECO:0000256" key="2">
    <source>
        <dbReference type="ARBA" id="ARBA00022801"/>
    </source>
</evidence>
<feature type="active site" description="Proton donor" evidence="4">
    <location>
        <position position="221"/>
    </location>
</feature>
<reference evidence="8 9" key="1">
    <citation type="submission" date="2019-02" db="EMBL/GenBank/DDBJ databases">
        <title>Draft genome sequences of novel Actinobacteria.</title>
        <authorList>
            <person name="Sahin N."/>
            <person name="Ay H."/>
            <person name="Saygin H."/>
        </authorList>
    </citation>
    <scope>NUCLEOTIDE SEQUENCE [LARGE SCALE GENOMIC DNA]</scope>
    <source>
        <strain evidence="8 9">8K307</strain>
    </source>
</reference>
<dbReference type="SUPFAM" id="SSF75005">
    <property type="entry name" value="Arabinanase/levansucrase/invertase"/>
    <property type="match status" value="1"/>
</dbReference>
<keyword evidence="2 6" id="KW-0378">Hydrolase</keyword>
<dbReference type="PANTHER" id="PTHR42812">
    <property type="entry name" value="BETA-XYLOSIDASE"/>
    <property type="match status" value="1"/>
</dbReference>
<evidence type="ECO:0000256" key="7">
    <source>
        <dbReference type="SAM" id="SignalP"/>
    </source>
</evidence>
<feature type="chain" id="PRO_5039034440" evidence="7">
    <location>
        <begin position="23"/>
        <end position="336"/>
    </location>
</feature>
<comment type="similarity">
    <text evidence="1 6">Belongs to the glycosyl hydrolase 43 family.</text>
</comment>
<evidence type="ECO:0000256" key="4">
    <source>
        <dbReference type="PIRSR" id="PIRSR606710-1"/>
    </source>
</evidence>
<feature type="active site" description="Proton acceptor" evidence="4">
    <location>
        <position position="49"/>
    </location>
</feature>
<dbReference type="InterPro" id="IPR006710">
    <property type="entry name" value="Glyco_hydro_43"/>
</dbReference>
<dbReference type="Gene3D" id="2.115.10.20">
    <property type="entry name" value="Glycosyl hydrolase domain, family 43"/>
    <property type="match status" value="1"/>
</dbReference>
<evidence type="ECO:0000256" key="6">
    <source>
        <dbReference type="RuleBase" id="RU361187"/>
    </source>
</evidence>
<protein>
    <submittedName>
        <fullName evidence="8">Glycoside hydrolase family 43</fullName>
    </submittedName>
</protein>
<dbReference type="AlphaFoldDB" id="A0A4R5A5H9"/>